<gene>
    <name evidence="1" type="ORF">LTS18_004767</name>
</gene>
<protein>
    <submittedName>
        <fullName evidence="1">Uncharacterized protein</fullName>
    </submittedName>
</protein>
<evidence type="ECO:0000313" key="1">
    <source>
        <dbReference type="EMBL" id="KAK3079478.1"/>
    </source>
</evidence>
<dbReference type="Proteomes" id="UP001186974">
    <property type="component" value="Unassembled WGS sequence"/>
</dbReference>
<name>A0ACC3DRZ6_9PEZI</name>
<evidence type="ECO:0000313" key="2">
    <source>
        <dbReference type="Proteomes" id="UP001186974"/>
    </source>
</evidence>
<dbReference type="EMBL" id="JAWDJW010001122">
    <property type="protein sequence ID" value="KAK3079478.1"/>
    <property type="molecule type" value="Genomic_DNA"/>
</dbReference>
<proteinExistence type="predicted"/>
<sequence>GLNIGANNPDGSCKTPQDWTTAFRTIQSLPGQNFTSARLFASSDCNTLANAVPAALALGTQILVGVWATDNAHFEAEKAALREAISRLGKDWILAISVGSEDLYRKDNPPENLAQQIYDVRGMVREMGVGVEVGHVDTWNAWVDGANTAVIKACDFIGTDGYPYWQGSTPEQASDVFWQSVNDVRDVVNNVSSGKWVWVTETGWPVTGDNYGASIPDIANAQSYWKNVACAAFEQVHMFWYAYQDFNAKPSFGILGPDLKPLYDLGC</sequence>
<feature type="non-terminal residue" evidence="1">
    <location>
        <position position="1"/>
    </location>
</feature>
<comment type="caution">
    <text evidence="1">The sequence shown here is derived from an EMBL/GenBank/DDBJ whole genome shotgun (WGS) entry which is preliminary data.</text>
</comment>
<keyword evidence="2" id="KW-1185">Reference proteome</keyword>
<organism evidence="1 2">
    <name type="scientific">Coniosporium uncinatum</name>
    <dbReference type="NCBI Taxonomy" id="93489"/>
    <lineage>
        <taxon>Eukaryota</taxon>
        <taxon>Fungi</taxon>
        <taxon>Dikarya</taxon>
        <taxon>Ascomycota</taxon>
        <taxon>Pezizomycotina</taxon>
        <taxon>Dothideomycetes</taxon>
        <taxon>Dothideomycetes incertae sedis</taxon>
        <taxon>Coniosporium</taxon>
    </lineage>
</organism>
<reference evidence="1" key="1">
    <citation type="submission" date="2024-09" db="EMBL/GenBank/DDBJ databases">
        <title>Black Yeasts Isolated from many extreme environments.</title>
        <authorList>
            <person name="Coleine C."/>
            <person name="Stajich J.E."/>
            <person name="Selbmann L."/>
        </authorList>
    </citation>
    <scope>NUCLEOTIDE SEQUENCE</scope>
    <source>
        <strain evidence="1">CCFEE 5737</strain>
    </source>
</reference>
<accession>A0ACC3DRZ6</accession>